<feature type="region of interest" description="Disordered" evidence="7">
    <location>
        <begin position="348"/>
        <end position="372"/>
    </location>
</feature>
<dbReference type="InterPro" id="IPR025287">
    <property type="entry name" value="WAK_GUB"/>
</dbReference>
<evidence type="ECO:0000256" key="1">
    <source>
        <dbReference type="ARBA" id="ARBA00004167"/>
    </source>
</evidence>
<comment type="subcellular location">
    <subcellularLocation>
        <location evidence="1">Membrane</location>
        <topology evidence="1">Single-pass membrane protein</topology>
    </subcellularLocation>
</comment>
<keyword evidence="8" id="KW-0472">Membrane</keyword>
<keyword evidence="4" id="KW-0325">Glycoprotein</keyword>
<sequence>MRVTVLTVIDLAVSAGLDQPVCICGDRPCPFALTPPRNDSVPSQGPKKGLDDKWKYVIGASLGIPSIIISSIIIFCYLKRQLVPAILSADDARYLQCGRQFQCGGMKNISYPFWGDPQPYYCGLPEFKLGCQGQFPTLKILSQTFRVLIIDHDNQVLRLTRLDVYNNTCPSAFMNTTISYLFSYTPNFGNLTMFFGCSSISTALASNKFLCYENGTLVENGYFTIGSIPTDRELGNCTTCITVPVLQTAVNALRNNLTSIDRVLNDGFEVHWITDDAACTECAGSGGRCGYNSSYFKPICFCPDKAYLMRCQLPPGNHVEPRIRIIAASTFGACIILGSHEVLQIPPKPFPSSPNRKLDSAPTPSMLESSTD</sequence>
<proteinExistence type="predicted"/>
<feature type="transmembrane region" description="Helical" evidence="8">
    <location>
        <begin position="56"/>
        <end position="78"/>
    </location>
</feature>
<dbReference type="Proteomes" id="UP000834106">
    <property type="component" value="Chromosome 3"/>
</dbReference>
<gene>
    <name evidence="12" type="ORF">FPE_LOCUS5834</name>
</gene>
<dbReference type="Pfam" id="PF14380">
    <property type="entry name" value="WAK_assoc"/>
    <property type="match status" value="1"/>
</dbReference>
<name>A0AAD1YWV9_9LAMI</name>
<evidence type="ECO:0000256" key="9">
    <source>
        <dbReference type="SAM" id="SignalP"/>
    </source>
</evidence>
<keyword evidence="8" id="KW-0812">Transmembrane</keyword>
<evidence type="ECO:0000256" key="7">
    <source>
        <dbReference type="SAM" id="MobiDB-lite"/>
    </source>
</evidence>
<dbReference type="PANTHER" id="PTHR33138:SF11">
    <property type="entry name" value="KINASE-LIKE PROTEIN"/>
    <property type="match status" value="1"/>
</dbReference>
<evidence type="ECO:0000259" key="10">
    <source>
        <dbReference type="Pfam" id="PF13947"/>
    </source>
</evidence>
<reference evidence="12" key="1">
    <citation type="submission" date="2023-05" db="EMBL/GenBank/DDBJ databases">
        <authorList>
            <person name="Huff M."/>
        </authorList>
    </citation>
    <scope>NUCLEOTIDE SEQUENCE</scope>
</reference>
<evidence type="ECO:0000256" key="8">
    <source>
        <dbReference type="SAM" id="Phobius"/>
    </source>
</evidence>
<feature type="chain" id="PRO_5041931193" description="non-specific serine/threonine protein kinase" evidence="9">
    <location>
        <begin position="19"/>
        <end position="372"/>
    </location>
</feature>
<evidence type="ECO:0000256" key="3">
    <source>
        <dbReference type="ARBA" id="ARBA00022729"/>
    </source>
</evidence>
<dbReference type="GO" id="GO:0004674">
    <property type="term" value="F:protein serine/threonine kinase activity"/>
    <property type="evidence" value="ECO:0007669"/>
    <property type="project" value="UniProtKB-EC"/>
</dbReference>
<evidence type="ECO:0000256" key="6">
    <source>
        <dbReference type="ARBA" id="ARBA00048679"/>
    </source>
</evidence>
<feature type="domain" description="Wall-associated receptor kinase galacturonan-binding" evidence="10">
    <location>
        <begin position="97"/>
        <end position="160"/>
    </location>
</feature>
<dbReference type="EMBL" id="OU503038">
    <property type="protein sequence ID" value="CAI9758404.1"/>
    <property type="molecule type" value="Genomic_DNA"/>
</dbReference>
<comment type="catalytic activity">
    <reaction evidence="6">
        <text>L-seryl-[protein] + ATP = O-phospho-L-seryl-[protein] + ADP + H(+)</text>
        <dbReference type="Rhea" id="RHEA:17989"/>
        <dbReference type="Rhea" id="RHEA-COMP:9863"/>
        <dbReference type="Rhea" id="RHEA-COMP:11604"/>
        <dbReference type="ChEBI" id="CHEBI:15378"/>
        <dbReference type="ChEBI" id="CHEBI:29999"/>
        <dbReference type="ChEBI" id="CHEBI:30616"/>
        <dbReference type="ChEBI" id="CHEBI:83421"/>
        <dbReference type="ChEBI" id="CHEBI:456216"/>
        <dbReference type="EC" id="2.7.11.1"/>
    </reaction>
</comment>
<accession>A0AAD1YWV9</accession>
<evidence type="ECO:0000256" key="4">
    <source>
        <dbReference type="ARBA" id="ARBA00023180"/>
    </source>
</evidence>
<keyword evidence="8" id="KW-1133">Transmembrane helix</keyword>
<feature type="signal peptide" evidence="9">
    <location>
        <begin position="1"/>
        <end position="18"/>
    </location>
</feature>
<dbReference type="GO" id="GO:0030247">
    <property type="term" value="F:polysaccharide binding"/>
    <property type="evidence" value="ECO:0007669"/>
    <property type="project" value="InterPro"/>
</dbReference>
<keyword evidence="3 9" id="KW-0732">Signal</keyword>
<dbReference type="PANTHER" id="PTHR33138">
    <property type="entry name" value="OS01G0690200 PROTEIN"/>
    <property type="match status" value="1"/>
</dbReference>
<feature type="compositionally biased region" description="Polar residues" evidence="7">
    <location>
        <begin position="362"/>
        <end position="372"/>
    </location>
</feature>
<feature type="domain" description="Wall-associated receptor kinase C-terminal" evidence="11">
    <location>
        <begin position="231"/>
        <end position="305"/>
    </location>
</feature>
<evidence type="ECO:0000313" key="13">
    <source>
        <dbReference type="Proteomes" id="UP000834106"/>
    </source>
</evidence>
<dbReference type="EC" id="2.7.11.1" evidence="2"/>
<organism evidence="12 13">
    <name type="scientific">Fraxinus pennsylvanica</name>
    <dbReference type="NCBI Taxonomy" id="56036"/>
    <lineage>
        <taxon>Eukaryota</taxon>
        <taxon>Viridiplantae</taxon>
        <taxon>Streptophyta</taxon>
        <taxon>Embryophyta</taxon>
        <taxon>Tracheophyta</taxon>
        <taxon>Spermatophyta</taxon>
        <taxon>Magnoliopsida</taxon>
        <taxon>eudicotyledons</taxon>
        <taxon>Gunneridae</taxon>
        <taxon>Pentapetalae</taxon>
        <taxon>asterids</taxon>
        <taxon>lamiids</taxon>
        <taxon>Lamiales</taxon>
        <taxon>Oleaceae</taxon>
        <taxon>Oleeae</taxon>
        <taxon>Fraxinus</taxon>
    </lineage>
</organism>
<protein>
    <recommendedName>
        <fullName evidence="2">non-specific serine/threonine protein kinase</fullName>
        <ecNumber evidence="2">2.7.11.1</ecNumber>
    </recommendedName>
</protein>
<dbReference type="Pfam" id="PF13947">
    <property type="entry name" value="GUB_WAK_bind"/>
    <property type="match status" value="1"/>
</dbReference>
<evidence type="ECO:0000313" key="12">
    <source>
        <dbReference type="EMBL" id="CAI9758404.1"/>
    </source>
</evidence>
<dbReference type="GO" id="GO:0016020">
    <property type="term" value="C:membrane"/>
    <property type="evidence" value="ECO:0007669"/>
    <property type="project" value="UniProtKB-SubCell"/>
</dbReference>
<comment type="catalytic activity">
    <reaction evidence="5">
        <text>L-threonyl-[protein] + ATP = O-phospho-L-threonyl-[protein] + ADP + H(+)</text>
        <dbReference type="Rhea" id="RHEA:46608"/>
        <dbReference type="Rhea" id="RHEA-COMP:11060"/>
        <dbReference type="Rhea" id="RHEA-COMP:11605"/>
        <dbReference type="ChEBI" id="CHEBI:15378"/>
        <dbReference type="ChEBI" id="CHEBI:30013"/>
        <dbReference type="ChEBI" id="CHEBI:30616"/>
        <dbReference type="ChEBI" id="CHEBI:61977"/>
        <dbReference type="ChEBI" id="CHEBI:456216"/>
        <dbReference type="EC" id="2.7.11.1"/>
    </reaction>
</comment>
<evidence type="ECO:0000259" key="11">
    <source>
        <dbReference type="Pfam" id="PF14380"/>
    </source>
</evidence>
<evidence type="ECO:0000256" key="5">
    <source>
        <dbReference type="ARBA" id="ARBA00047899"/>
    </source>
</evidence>
<dbReference type="InterPro" id="IPR032872">
    <property type="entry name" value="WAK_assoc_C"/>
</dbReference>
<dbReference type="AlphaFoldDB" id="A0AAD1YWV9"/>
<keyword evidence="13" id="KW-1185">Reference proteome</keyword>
<evidence type="ECO:0000256" key="2">
    <source>
        <dbReference type="ARBA" id="ARBA00012513"/>
    </source>
</evidence>